<protein>
    <submittedName>
        <fullName evidence="1">Uncharacterized protein</fullName>
    </submittedName>
</protein>
<dbReference type="AlphaFoldDB" id="A0A1J5QAX7"/>
<comment type="caution">
    <text evidence="1">The sequence shown here is derived from an EMBL/GenBank/DDBJ whole genome shotgun (WGS) entry which is preliminary data.</text>
</comment>
<sequence>MNLDAWWPLLEQDSRDWLIANNGDALSAAVIDDIARVHGSAPLDAWWVGENGPNGLYLSDAGIDWIEAVANGETPQPPPDR</sequence>
<dbReference type="EMBL" id="MLJW01001073">
    <property type="protein sequence ID" value="OIQ80346.1"/>
    <property type="molecule type" value="Genomic_DNA"/>
</dbReference>
<evidence type="ECO:0000313" key="1">
    <source>
        <dbReference type="EMBL" id="OIQ80346.1"/>
    </source>
</evidence>
<proteinExistence type="predicted"/>
<reference evidence="1" key="1">
    <citation type="submission" date="2016-10" db="EMBL/GenBank/DDBJ databases">
        <title>Sequence of Gallionella enrichment culture.</title>
        <authorList>
            <person name="Poehlein A."/>
            <person name="Muehling M."/>
            <person name="Daniel R."/>
        </authorList>
    </citation>
    <scope>NUCLEOTIDE SEQUENCE</scope>
</reference>
<name>A0A1J5QAX7_9ZZZZ</name>
<gene>
    <name evidence="1" type="ORF">GALL_379080</name>
</gene>
<organism evidence="1">
    <name type="scientific">mine drainage metagenome</name>
    <dbReference type="NCBI Taxonomy" id="410659"/>
    <lineage>
        <taxon>unclassified sequences</taxon>
        <taxon>metagenomes</taxon>
        <taxon>ecological metagenomes</taxon>
    </lineage>
</organism>
<accession>A0A1J5QAX7</accession>